<proteinExistence type="predicted"/>
<dbReference type="InterPro" id="IPR006621">
    <property type="entry name" value="Nose-resist-to-fluoxetine_N"/>
</dbReference>
<evidence type="ECO:0000256" key="1">
    <source>
        <dbReference type="SAM" id="Phobius"/>
    </source>
</evidence>
<dbReference type="InterPro" id="IPR052728">
    <property type="entry name" value="O2_lipid_transport_reg"/>
</dbReference>
<comment type="caution">
    <text evidence="3">The sequence shown here is derived from an EMBL/GenBank/DDBJ whole genome shotgun (WGS) entry which is preliminary data.</text>
</comment>
<feature type="transmembrane region" description="Helical" evidence="1">
    <location>
        <begin position="324"/>
        <end position="341"/>
    </location>
</feature>
<dbReference type="Proteomes" id="UP001148838">
    <property type="component" value="Unassembled WGS sequence"/>
</dbReference>
<evidence type="ECO:0000313" key="4">
    <source>
        <dbReference type="Proteomes" id="UP001148838"/>
    </source>
</evidence>
<feature type="transmembrane region" description="Helical" evidence="1">
    <location>
        <begin position="281"/>
        <end position="303"/>
    </location>
</feature>
<feature type="non-terminal residue" evidence="3">
    <location>
        <position position="1"/>
    </location>
</feature>
<feature type="domain" description="Nose resistant-to-fluoxetine protein N-terminal" evidence="2">
    <location>
        <begin position="5"/>
        <end position="81"/>
    </location>
</feature>
<sequence length="385" mass="43361">SDRLNLVSFGNYDECVDVVDIHTDMAQSFSGKYCLVPLTWINDTFIFPNELFDDVRVPGSPRTLNLLRGFCIPSTCGAQDLVAGLQEYFDQDVVVTLSNQDCHTKNEKIYTLLDYVTIAVFSAFGIVVALSTAYDIMNKGARRELLLSFSLRRHGPKLLSADSSSDSMSALHGVRTLSSCWIVLGHHYFLVRDVSVPAINTVFINRVSVLNIQMIGTNGGLIEGGNEPPGSLKASKKDLVNVSQRDIAILNFIRNSTLFKRAFNCISYHVFAGRSWENMPLVNFAMAVDTFLLLSGLLVSYVFMKDMRRPDARFNIPLHYLHRYIRLTPVLAALMLIQLSLMDHLGSGPIWGTNVYQTELCRRNWWAALLYIQNYYSSDQTVSRK</sequence>
<keyword evidence="1" id="KW-0812">Transmembrane</keyword>
<evidence type="ECO:0000313" key="3">
    <source>
        <dbReference type="EMBL" id="KAJ4446705.1"/>
    </source>
</evidence>
<gene>
    <name evidence="3" type="ORF">ANN_13402</name>
</gene>
<reference evidence="3 4" key="1">
    <citation type="journal article" date="2022" name="Allergy">
        <title>Genome assembly and annotation of Periplaneta americana reveal a comprehensive cockroach allergen profile.</title>
        <authorList>
            <person name="Wang L."/>
            <person name="Xiong Q."/>
            <person name="Saelim N."/>
            <person name="Wang L."/>
            <person name="Nong W."/>
            <person name="Wan A.T."/>
            <person name="Shi M."/>
            <person name="Liu X."/>
            <person name="Cao Q."/>
            <person name="Hui J.H.L."/>
            <person name="Sookrung N."/>
            <person name="Leung T.F."/>
            <person name="Tungtrongchitr A."/>
            <person name="Tsui S.K.W."/>
        </authorList>
    </citation>
    <scope>NUCLEOTIDE SEQUENCE [LARGE SCALE GENOMIC DNA]</scope>
    <source>
        <strain evidence="3">PWHHKU_190912</strain>
    </source>
</reference>
<feature type="transmembrane region" description="Helical" evidence="1">
    <location>
        <begin position="112"/>
        <end position="134"/>
    </location>
</feature>
<keyword evidence="4" id="KW-1185">Reference proteome</keyword>
<keyword evidence="1" id="KW-0472">Membrane</keyword>
<keyword evidence="1" id="KW-1133">Transmembrane helix</keyword>
<organism evidence="3 4">
    <name type="scientific">Periplaneta americana</name>
    <name type="common">American cockroach</name>
    <name type="synonym">Blatta americana</name>
    <dbReference type="NCBI Taxonomy" id="6978"/>
    <lineage>
        <taxon>Eukaryota</taxon>
        <taxon>Metazoa</taxon>
        <taxon>Ecdysozoa</taxon>
        <taxon>Arthropoda</taxon>
        <taxon>Hexapoda</taxon>
        <taxon>Insecta</taxon>
        <taxon>Pterygota</taxon>
        <taxon>Neoptera</taxon>
        <taxon>Polyneoptera</taxon>
        <taxon>Dictyoptera</taxon>
        <taxon>Blattodea</taxon>
        <taxon>Blattoidea</taxon>
        <taxon>Blattidae</taxon>
        <taxon>Blattinae</taxon>
        <taxon>Periplaneta</taxon>
    </lineage>
</organism>
<protein>
    <recommendedName>
        <fullName evidence="2">Nose resistant-to-fluoxetine protein N-terminal domain-containing protein</fullName>
    </recommendedName>
</protein>
<dbReference type="EMBL" id="JAJSOF020000009">
    <property type="protein sequence ID" value="KAJ4446705.1"/>
    <property type="molecule type" value="Genomic_DNA"/>
</dbReference>
<dbReference type="Pfam" id="PF20146">
    <property type="entry name" value="NRF"/>
    <property type="match status" value="1"/>
</dbReference>
<dbReference type="PANTHER" id="PTHR11161">
    <property type="entry name" value="O-ACYLTRANSFERASE"/>
    <property type="match status" value="1"/>
</dbReference>
<dbReference type="PANTHER" id="PTHR11161:SF0">
    <property type="entry name" value="O-ACYLTRANSFERASE LIKE PROTEIN"/>
    <property type="match status" value="1"/>
</dbReference>
<evidence type="ECO:0000259" key="2">
    <source>
        <dbReference type="Pfam" id="PF20146"/>
    </source>
</evidence>
<name>A0ABQ8TLQ4_PERAM</name>
<accession>A0ABQ8TLQ4</accession>